<sequence length="254" mass="28981">MEAKIIIQSAEERTDLEEAISFLIGPNWPVFMNNDAVAAQHWHKLYESDFSRFQKFAILQQGQEERLIGLLNSIPFPWENAPLDQLPDEGWDAVLRAGGEAKGKKRANMVSALFVTVDPEFRGKNVPALLINSVKQTARDEGLEGLVVPVRPSLKSQYPLQDFVEYCGWKNDKGEPFDPWIRTHWRLGAKVIKPALRSLDIYGSVEQWQEWTGMKFPQSGEYIIPGGLVPLVVDAEKQMAYYIEPNLWMLHDLD</sequence>
<keyword evidence="3" id="KW-1185">Reference proteome</keyword>
<proteinExistence type="predicted"/>
<dbReference type="RefSeq" id="WP_319926452.1">
    <property type="nucleotide sequence ID" value="NZ_VCDP01000038.1"/>
</dbReference>
<dbReference type="SUPFAM" id="SSF55729">
    <property type="entry name" value="Acyl-CoA N-acyltransferases (Nat)"/>
    <property type="match status" value="1"/>
</dbReference>
<dbReference type="PROSITE" id="PS51186">
    <property type="entry name" value="GNAT"/>
    <property type="match status" value="1"/>
</dbReference>
<protein>
    <submittedName>
        <fullName evidence="2">GNAT family N-acetyltransferase</fullName>
    </submittedName>
</protein>
<feature type="domain" description="N-acetyltransferase" evidence="1">
    <location>
        <begin position="57"/>
        <end position="192"/>
    </location>
</feature>
<dbReference type="Proteomes" id="UP001271640">
    <property type="component" value="Unassembled WGS sequence"/>
</dbReference>
<dbReference type="InterPro" id="IPR000182">
    <property type="entry name" value="GNAT_dom"/>
</dbReference>
<evidence type="ECO:0000313" key="3">
    <source>
        <dbReference type="Proteomes" id="UP001271640"/>
    </source>
</evidence>
<organism evidence="2 3">
    <name type="scientific">Xenorhabdus littoralis</name>
    <dbReference type="NCBI Taxonomy" id="2582835"/>
    <lineage>
        <taxon>Bacteria</taxon>
        <taxon>Pseudomonadati</taxon>
        <taxon>Pseudomonadota</taxon>
        <taxon>Gammaproteobacteria</taxon>
        <taxon>Enterobacterales</taxon>
        <taxon>Morganellaceae</taxon>
        <taxon>Xenorhabdus</taxon>
    </lineage>
</organism>
<dbReference type="InterPro" id="IPR016181">
    <property type="entry name" value="Acyl_CoA_acyltransferase"/>
</dbReference>
<comment type="caution">
    <text evidence="2">The sequence shown here is derived from an EMBL/GenBank/DDBJ whole genome shotgun (WGS) entry which is preliminary data.</text>
</comment>
<gene>
    <name evidence="2" type="ORF">FE394_11070</name>
</gene>
<name>A0ABU4SM62_9GAMM</name>
<dbReference type="Gene3D" id="3.40.630.30">
    <property type="match status" value="1"/>
</dbReference>
<dbReference type="EMBL" id="VCDP01000038">
    <property type="protein sequence ID" value="MDX7999734.1"/>
    <property type="molecule type" value="Genomic_DNA"/>
</dbReference>
<reference evidence="3" key="1">
    <citation type="journal article" date="2024" name="Toxins">
        <title>Genome Sequence Analysis of Native Xenorhabdus Strains Isolated from Entomopathogenic Nematodes in Argentina.</title>
        <authorList>
            <person name="Palma L."/>
            <person name="Frizzo L."/>
            <person name="Kaiser S."/>
            <person name="Berry C."/>
            <person name="Caballero P."/>
            <person name="Bode H.B."/>
            <person name="Del Valle E.E."/>
        </authorList>
    </citation>
    <scope>NUCLEOTIDE SEQUENCE [LARGE SCALE GENOMIC DNA]</scope>
    <source>
        <strain evidence="3">Reich</strain>
    </source>
</reference>
<accession>A0ABU4SM62</accession>
<evidence type="ECO:0000259" key="1">
    <source>
        <dbReference type="PROSITE" id="PS51186"/>
    </source>
</evidence>
<evidence type="ECO:0000313" key="2">
    <source>
        <dbReference type="EMBL" id="MDX7999734.1"/>
    </source>
</evidence>